<dbReference type="InterPro" id="IPR001680">
    <property type="entry name" value="WD40_rpt"/>
</dbReference>
<evidence type="ECO:0000256" key="5">
    <source>
        <dbReference type="PROSITE-ProRule" id="PRU00221"/>
    </source>
</evidence>
<dbReference type="SUPFAM" id="SSF50978">
    <property type="entry name" value="WD40 repeat-like"/>
    <property type="match status" value="1"/>
</dbReference>
<feature type="domain" description="CDC20/Fizzy WD40" evidence="7">
    <location>
        <begin position="330"/>
        <end position="620"/>
    </location>
</feature>
<evidence type="ECO:0000256" key="6">
    <source>
        <dbReference type="SAM" id="MobiDB-lite"/>
    </source>
</evidence>
<gene>
    <name evidence="8" type="ORF">AMSG_05490</name>
</gene>
<protein>
    <submittedName>
        <fullName evidence="8">Cell cycle switch protein CCS52a</fullName>
    </submittedName>
</protein>
<dbReference type="PANTHER" id="PTHR19918:SF1">
    <property type="entry name" value="FIZZY-RELATED PROTEIN HOMOLOG"/>
    <property type="match status" value="1"/>
</dbReference>
<dbReference type="GeneID" id="25564895"/>
<feature type="compositionally biased region" description="Basic residues" evidence="6">
    <location>
        <begin position="24"/>
        <end position="37"/>
    </location>
</feature>
<reference evidence="8 9" key="1">
    <citation type="submission" date="2010-05" db="EMBL/GenBank/DDBJ databases">
        <title>The Genome Sequence of Thecamonas trahens ATCC 50062.</title>
        <authorList>
            <consortium name="The Broad Institute Genome Sequencing Platform"/>
            <person name="Russ C."/>
            <person name="Cuomo C."/>
            <person name="Shea T."/>
            <person name="Young S.K."/>
            <person name="Zeng Q."/>
            <person name="Koehrsen M."/>
            <person name="Haas B."/>
            <person name="Borodovsky M."/>
            <person name="Guigo R."/>
            <person name="Alvarado L."/>
            <person name="Berlin A."/>
            <person name="Bochicchio J."/>
            <person name="Borenstein D."/>
            <person name="Chapman S."/>
            <person name="Chen Z."/>
            <person name="Freedman E."/>
            <person name="Gellesch M."/>
            <person name="Goldberg J."/>
            <person name="Griggs A."/>
            <person name="Gujja S."/>
            <person name="Heilman E."/>
            <person name="Heiman D."/>
            <person name="Hepburn T."/>
            <person name="Howarth C."/>
            <person name="Jen D."/>
            <person name="Larson L."/>
            <person name="Mehta T."/>
            <person name="Park D."/>
            <person name="Pearson M."/>
            <person name="Roberts A."/>
            <person name="Saif S."/>
            <person name="Shenoy N."/>
            <person name="Sisk P."/>
            <person name="Stolte C."/>
            <person name="Sykes S."/>
            <person name="Thomson T."/>
            <person name="Walk T."/>
            <person name="White J."/>
            <person name="Yandava C."/>
            <person name="Burger G."/>
            <person name="Gray M.W."/>
            <person name="Holland P.W.H."/>
            <person name="King N."/>
            <person name="Lang F.B.F."/>
            <person name="Roger A.J."/>
            <person name="Ruiz-Trillo I."/>
            <person name="Lander E."/>
            <person name="Nusbaum C."/>
        </authorList>
    </citation>
    <scope>NUCLEOTIDE SEQUENCE [LARGE SCALE GENOMIC DNA]</scope>
    <source>
        <strain evidence="8 9">ATCC 50062</strain>
    </source>
</reference>
<dbReference type="GO" id="GO:1990757">
    <property type="term" value="F:ubiquitin ligase activator activity"/>
    <property type="evidence" value="ECO:0007669"/>
    <property type="project" value="TreeGrafter"/>
</dbReference>
<dbReference type="RefSeq" id="XP_013757893.1">
    <property type="nucleotide sequence ID" value="XM_013902439.1"/>
</dbReference>
<dbReference type="AlphaFoldDB" id="A0A0L0DAU1"/>
<feature type="compositionally biased region" description="Low complexity" evidence="6">
    <location>
        <begin position="67"/>
        <end position="86"/>
    </location>
</feature>
<dbReference type="OMA" id="IRHANSF"/>
<evidence type="ECO:0000256" key="1">
    <source>
        <dbReference type="ARBA" id="ARBA00006445"/>
    </source>
</evidence>
<dbReference type="eggNOG" id="KOG0305">
    <property type="taxonomic scope" value="Eukaryota"/>
</dbReference>
<dbReference type="SMART" id="SM00320">
    <property type="entry name" value="WD40"/>
    <property type="match status" value="5"/>
</dbReference>
<dbReference type="Gene3D" id="2.130.10.10">
    <property type="entry name" value="YVTN repeat-like/Quinoprotein amine dehydrogenase"/>
    <property type="match status" value="1"/>
</dbReference>
<name>A0A0L0DAU1_THETB</name>
<feature type="repeat" description="WD" evidence="5">
    <location>
        <begin position="375"/>
        <end position="416"/>
    </location>
</feature>
<keyword evidence="3" id="KW-0677">Repeat</keyword>
<sequence>MALAAGWGWGCVKSSMLHQSYEKRLRRSMSPKRRRRSAGGGGGRTGSPSERLLRNTKRRLLGGAGGLDDSLASTSSAGGASPNASLDSTASATAAALLETSFARSERFGSAALENRAPSPVYADRYIPSRAGTNYSLGLSLLDAMDDENEAGSAPGDGAGPSGDAAPGAGAAAVPGNMQGGRGRASSTASDASVTGDAGATTYSTVLRSELLAFAYSSPGEGGEGHAMRGAGGSPHRAAVAMASPSLVTSPRKSPGAMRSRRGRDAGAGVAGAASSPARRNLFQYAPPAETQAPVDSPYSLTPVGIQTQRLLLSPRKAPRKISRVPFKVLDAPRLKDDFYYNLIDWSALNMLAVGLGSCVYLWSACTSKVFKLCDVGPNDTVASVTWVPDGKHLAVGTVQGKVEVWDAAKRSLVRTFAGHRDRVGTMAWSTTVLATGSRDRQILQHDLRAADSHVGRFYGHNQEVCGLRWSPDEQHLASGGNDNRLLVWSVSSTLPVLKITAHKAAIKAIAWSPHQSDLLATGGGTADRCIKFWNIAGGTTPLSIVDTGSQVCNLHWSRNVNELVSTHGYSQNQIVVWSYPSMRPLSTLTGHTYRVLYLAVSPDGQTVATGAGDETLRFWNVFPSGASSSSSGSPALHPSRSDIR</sequence>
<feature type="repeat" description="WD" evidence="5">
    <location>
        <begin position="458"/>
        <end position="499"/>
    </location>
</feature>
<dbReference type="GO" id="GO:0005680">
    <property type="term" value="C:anaphase-promoting complex"/>
    <property type="evidence" value="ECO:0007669"/>
    <property type="project" value="TreeGrafter"/>
</dbReference>
<dbReference type="PROSITE" id="PS00678">
    <property type="entry name" value="WD_REPEATS_1"/>
    <property type="match status" value="2"/>
</dbReference>
<feature type="region of interest" description="Disordered" evidence="6">
    <location>
        <begin position="626"/>
        <end position="645"/>
    </location>
</feature>
<dbReference type="CDD" id="cd00200">
    <property type="entry name" value="WD40"/>
    <property type="match status" value="1"/>
</dbReference>
<keyword evidence="9" id="KW-1185">Reference proteome</keyword>
<dbReference type="Proteomes" id="UP000054408">
    <property type="component" value="Unassembled WGS sequence"/>
</dbReference>
<dbReference type="InterPro" id="IPR019775">
    <property type="entry name" value="WD40_repeat_CS"/>
</dbReference>
<evidence type="ECO:0000256" key="4">
    <source>
        <dbReference type="ARBA" id="ARBA00023306"/>
    </source>
</evidence>
<dbReference type="PROSITE" id="PS50294">
    <property type="entry name" value="WD_REPEATS_REGION"/>
    <property type="match status" value="2"/>
</dbReference>
<keyword evidence="4" id="KW-0131">Cell cycle</keyword>
<dbReference type="PROSITE" id="PS50082">
    <property type="entry name" value="WD_REPEATS_2"/>
    <property type="match status" value="3"/>
</dbReference>
<proteinExistence type="inferred from homology"/>
<dbReference type="GO" id="GO:0031145">
    <property type="term" value="P:anaphase-promoting complex-dependent catabolic process"/>
    <property type="evidence" value="ECO:0007669"/>
    <property type="project" value="TreeGrafter"/>
</dbReference>
<evidence type="ECO:0000256" key="2">
    <source>
        <dbReference type="ARBA" id="ARBA00022574"/>
    </source>
</evidence>
<dbReference type="GO" id="GO:1905786">
    <property type="term" value="P:positive regulation of anaphase-promoting complex-dependent catabolic process"/>
    <property type="evidence" value="ECO:0007669"/>
    <property type="project" value="TreeGrafter"/>
</dbReference>
<dbReference type="InterPro" id="IPR015943">
    <property type="entry name" value="WD40/YVTN_repeat-like_dom_sf"/>
</dbReference>
<dbReference type="OrthoDB" id="10263272at2759"/>
<dbReference type="Pfam" id="PF24807">
    <property type="entry name" value="WD40_CDC20-Fz"/>
    <property type="match status" value="1"/>
</dbReference>
<dbReference type="InterPro" id="IPR033010">
    <property type="entry name" value="Cdc20/Fizzy"/>
</dbReference>
<organism evidence="8 9">
    <name type="scientific">Thecamonas trahens ATCC 50062</name>
    <dbReference type="NCBI Taxonomy" id="461836"/>
    <lineage>
        <taxon>Eukaryota</taxon>
        <taxon>Apusozoa</taxon>
        <taxon>Apusomonadida</taxon>
        <taxon>Apusomonadidae</taxon>
        <taxon>Thecamonas</taxon>
    </lineage>
</organism>
<feature type="compositionally biased region" description="Low complexity" evidence="6">
    <location>
        <begin position="626"/>
        <end position="636"/>
    </location>
</feature>
<feature type="compositionally biased region" description="Low complexity" evidence="6">
    <location>
        <begin position="162"/>
        <end position="176"/>
    </location>
</feature>
<dbReference type="PANTHER" id="PTHR19918">
    <property type="entry name" value="CELL DIVISION CYCLE 20 CDC20 FIZZY -RELATED"/>
    <property type="match status" value="1"/>
</dbReference>
<keyword evidence="2 5" id="KW-0853">WD repeat</keyword>
<evidence type="ECO:0000259" key="7">
    <source>
        <dbReference type="Pfam" id="PF24807"/>
    </source>
</evidence>
<feature type="region of interest" description="Disordered" evidence="6">
    <location>
        <begin position="23"/>
        <end position="86"/>
    </location>
</feature>
<dbReference type="InterPro" id="IPR036322">
    <property type="entry name" value="WD40_repeat_dom_sf"/>
</dbReference>
<dbReference type="GO" id="GO:0010997">
    <property type="term" value="F:anaphase-promoting complex binding"/>
    <property type="evidence" value="ECO:0007669"/>
    <property type="project" value="InterPro"/>
</dbReference>
<evidence type="ECO:0000313" key="9">
    <source>
        <dbReference type="Proteomes" id="UP000054408"/>
    </source>
</evidence>
<dbReference type="STRING" id="461836.A0A0L0DAU1"/>
<dbReference type="InterPro" id="IPR056150">
    <property type="entry name" value="WD40_CDC20-Fz"/>
</dbReference>
<accession>A0A0L0DAU1</accession>
<evidence type="ECO:0000256" key="3">
    <source>
        <dbReference type="ARBA" id="ARBA00022737"/>
    </source>
</evidence>
<comment type="similarity">
    <text evidence="1">Belongs to the WD repeat CDC20/Fizzy family.</text>
</comment>
<evidence type="ECO:0000313" key="8">
    <source>
        <dbReference type="EMBL" id="KNC49474.1"/>
    </source>
</evidence>
<feature type="region of interest" description="Disordered" evidence="6">
    <location>
        <begin position="219"/>
        <end position="275"/>
    </location>
</feature>
<dbReference type="EMBL" id="GL349455">
    <property type="protein sequence ID" value="KNC49474.1"/>
    <property type="molecule type" value="Genomic_DNA"/>
</dbReference>
<feature type="repeat" description="WD" evidence="5">
    <location>
        <begin position="589"/>
        <end position="622"/>
    </location>
</feature>
<feature type="region of interest" description="Disordered" evidence="6">
    <location>
        <begin position="147"/>
        <end position="197"/>
    </location>
</feature>